<dbReference type="GO" id="GO:0008270">
    <property type="term" value="F:zinc ion binding"/>
    <property type="evidence" value="ECO:0007669"/>
    <property type="project" value="TreeGrafter"/>
</dbReference>
<dbReference type="GO" id="GO:0006729">
    <property type="term" value="P:tetrahydrobiopterin biosynthetic process"/>
    <property type="evidence" value="ECO:0007669"/>
    <property type="project" value="TreeGrafter"/>
</dbReference>
<sequence>MTSTLPSSIPSLSITPDSAPLPISLRIRERLDAAGVAYLANDNIADHLRDGELEQLEIEVAGKVRELLRSLVIDIDKDHNTEETAERVARMYLHEVFKGRYHEQPKIASFPNVKKLDEIYTVGPITVRSACSHHLVPILGNCWIGIKPGDRVIGLSKFSRVADWVFSRPHIQEEAVMILADEIERLCEPQGLAILVKAQHYCMKWRGVKEPQTSMVNSVVRGDFRIDPSLKAEFFELVKQQECMLST</sequence>
<protein>
    <recommendedName>
        <fullName evidence="3">GTP cyclohydrolase I</fullName>
        <ecNumber evidence="3">3.5.4.16</ecNumber>
    </recommendedName>
</protein>
<dbReference type="GO" id="GO:0005737">
    <property type="term" value="C:cytoplasm"/>
    <property type="evidence" value="ECO:0007669"/>
    <property type="project" value="TreeGrafter"/>
</dbReference>
<evidence type="ECO:0000313" key="8">
    <source>
        <dbReference type="Proteomes" id="UP000243002"/>
    </source>
</evidence>
<dbReference type="InterPro" id="IPR043134">
    <property type="entry name" value="GTP-CH-I_N"/>
</dbReference>
<evidence type="ECO:0000313" key="7">
    <source>
        <dbReference type="EMBL" id="PSJ05945.1"/>
    </source>
</evidence>
<keyword evidence="4" id="KW-0554">One-carbon metabolism</keyword>
<evidence type="ECO:0000256" key="2">
    <source>
        <dbReference type="ARBA" id="ARBA00005080"/>
    </source>
</evidence>
<proteinExistence type="predicted"/>
<dbReference type="GO" id="GO:0003934">
    <property type="term" value="F:GTP cyclohydrolase I activity"/>
    <property type="evidence" value="ECO:0007669"/>
    <property type="project" value="UniProtKB-EC"/>
</dbReference>
<gene>
    <name evidence="7" type="ORF">C7K55_05740</name>
</gene>
<organism evidence="7 8">
    <name type="scientific">Cyanobium usitatum str. Tous</name>
    <dbReference type="NCBI Taxonomy" id="2116684"/>
    <lineage>
        <taxon>Bacteria</taxon>
        <taxon>Bacillati</taxon>
        <taxon>Cyanobacteriota</taxon>
        <taxon>Cyanophyceae</taxon>
        <taxon>Synechococcales</taxon>
        <taxon>Prochlorococcaceae</taxon>
        <taxon>Cyanobium</taxon>
    </lineage>
</organism>
<dbReference type="InterPro" id="IPR043133">
    <property type="entry name" value="GTP-CH-I_C/QueF"/>
</dbReference>
<dbReference type="OrthoDB" id="9801207at2"/>
<dbReference type="PANTHER" id="PTHR11109:SF7">
    <property type="entry name" value="GTP CYCLOHYDROLASE 1"/>
    <property type="match status" value="1"/>
</dbReference>
<dbReference type="EMBL" id="PXXO01000005">
    <property type="protein sequence ID" value="PSJ05945.1"/>
    <property type="molecule type" value="Genomic_DNA"/>
</dbReference>
<dbReference type="GO" id="GO:0005525">
    <property type="term" value="F:GTP binding"/>
    <property type="evidence" value="ECO:0007669"/>
    <property type="project" value="TreeGrafter"/>
</dbReference>
<dbReference type="GO" id="GO:0006730">
    <property type="term" value="P:one-carbon metabolic process"/>
    <property type="evidence" value="ECO:0007669"/>
    <property type="project" value="UniProtKB-KW"/>
</dbReference>
<comment type="caution">
    <text evidence="7">The sequence shown here is derived from an EMBL/GenBank/DDBJ whole genome shotgun (WGS) entry which is preliminary data.</text>
</comment>
<evidence type="ECO:0000256" key="1">
    <source>
        <dbReference type="ARBA" id="ARBA00001052"/>
    </source>
</evidence>
<dbReference type="UniPathway" id="UPA00848">
    <property type="reaction ID" value="UER00151"/>
</dbReference>
<keyword evidence="8" id="KW-1185">Reference proteome</keyword>
<evidence type="ECO:0000256" key="3">
    <source>
        <dbReference type="ARBA" id="ARBA00012715"/>
    </source>
</evidence>
<dbReference type="Gene3D" id="1.10.286.10">
    <property type="match status" value="1"/>
</dbReference>
<dbReference type="Proteomes" id="UP000243002">
    <property type="component" value="Unassembled WGS sequence"/>
</dbReference>
<feature type="domain" description="GTP cyclohydrolase I" evidence="6">
    <location>
        <begin position="62"/>
        <end position="238"/>
    </location>
</feature>
<dbReference type="SUPFAM" id="SSF55620">
    <property type="entry name" value="Tetrahydrobiopterin biosynthesis enzymes-like"/>
    <property type="match status" value="1"/>
</dbReference>
<dbReference type="AlphaFoldDB" id="A0A2P7MXL9"/>
<evidence type="ECO:0000259" key="6">
    <source>
        <dbReference type="Pfam" id="PF01227"/>
    </source>
</evidence>
<dbReference type="RefSeq" id="WP_106502465.1">
    <property type="nucleotide sequence ID" value="NZ_PXXO01000005.1"/>
</dbReference>
<keyword evidence="5 7" id="KW-0378">Hydrolase</keyword>
<name>A0A2P7MXL9_9CYAN</name>
<dbReference type="Pfam" id="PF01227">
    <property type="entry name" value="GTP_cyclohydroI"/>
    <property type="match status" value="1"/>
</dbReference>
<dbReference type="InterPro" id="IPR020602">
    <property type="entry name" value="GTP_CycHdrlase_I_dom"/>
</dbReference>
<evidence type="ECO:0000256" key="4">
    <source>
        <dbReference type="ARBA" id="ARBA00022563"/>
    </source>
</evidence>
<dbReference type="EC" id="3.5.4.16" evidence="3"/>
<accession>A0A2P7MXL9</accession>
<dbReference type="GO" id="GO:0046654">
    <property type="term" value="P:tetrahydrofolate biosynthetic process"/>
    <property type="evidence" value="ECO:0007669"/>
    <property type="project" value="InterPro"/>
</dbReference>
<evidence type="ECO:0000256" key="5">
    <source>
        <dbReference type="ARBA" id="ARBA00022801"/>
    </source>
</evidence>
<comment type="catalytic activity">
    <reaction evidence="1">
        <text>GTP + H2O = 7,8-dihydroneopterin 3'-triphosphate + formate + H(+)</text>
        <dbReference type="Rhea" id="RHEA:17473"/>
        <dbReference type="ChEBI" id="CHEBI:15377"/>
        <dbReference type="ChEBI" id="CHEBI:15378"/>
        <dbReference type="ChEBI" id="CHEBI:15740"/>
        <dbReference type="ChEBI" id="CHEBI:37565"/>
        <dbReference type="ChEBI" id="CHEBI:58462"/>
        <dbReference type="EC" id="3.5.4.16"/>
    </reaction>
</comment>
<reference evidence="7 8" key="1">
    <citation type="journal article" date="2018" name="Environ. Microbiol.">
        <title>Ecological and genomic features of two widespread freshwater picocyanobacteria.</title>
        <authorList>
            <person name="Cabello-Yeves P.J."/>
            <person name="Picazo A."/>
            <person name="Camacho A."/>
            <person name="Callieri C."/>
            <person name="Rosselli R."/>
            <person name="Roda-Garcia J.J."/>
            <person name="Coutinho F.H."/>
            <person name="Rodriguez-Valera F."/>
        </authorList>
    </citation>
    <scope>NUCLEOTIDE SEQUENCE [LARGE SCALE GENOMIC DNA]</scope>
    <source>
        <strain evidence="7 8">Tous</strain>
    </source>
</reference>
<dbReference type="InterPro" id="IPR001474">
    <property type="entry name" value="GTP_CycHdrlase_I"/>
</dbReference>
<comment type="pathway">
    <text evidence="2">Cofactor biosynthesis; 7,8-dihydroneopterin triphosphate biosynthesis; 7,8-dihydroneopterin triphosphate from GTP: step 1/1.</text>
</comment>
<dbReference type="Gene3D" id="3.30.1130.10">
    <property type="match status" value="1"/>
</dbReference>
<dbReference type="PANTHER" id="PTHR11109">
    <property type="entry name" value="GTP CYCLOHYDROLASE I"/>
    <property type="match status" value="1"/>
</dbReference>